<sequence>MSEKPISMGLQLFPPPPSKKKPWKENSNEGNNSKAGLDLDNPSQSLDLFNNGRQSPSNGQQTLQDGRASPMNIPPPAILASERPRSYTSFSEAPTLVRSNSNSSKHSQHHQREEPVMRSIFPRYNPGLPLEHQQYYPTQQSPRYVPQSAISRQPYSPGINEVSPGMGSPMSLGPQSPGLVGRGLQDETWPEPSSSAELKELWKVTNGWKASASEGQKFIMKMNSAVEEPIHTLSSATQPFYTIRLDPTSTSAQVTMTRQNPAKSPRKSQSPKTGVFPKGDSQMEVLITTLEEYSRRLPPNDGLVALLYPHAASSMAADLAGRSNVADSALVLAAAERECGRLLWDDDTKKFYLRHPAVSTPFLIAINSSPAWSRVEYTLEHPELPHNLVRLVRDGSGTGFLEVDTGVAARIDAFYIVDVAIAAVMLAAMDEEKRMHIERFEAPPAAPVQPDTPRSKRRSFLRGEQMELDVESQESSKYKTVPTKEKDKDKEKVPGFCGLLWMMAKAMVWIQMFDQKEMTAFETRGYIGVLGIRSRLGYDFGLGYEHNSLPWAIPGVSYYYRRSMKGS</sequence>
<protein>
    <submittedName>
        <fullName evidence="2">Uncharacterized protein</fullName>
    </submittedName>
</protein>
<name>A0A5N6KMQ5_MONLA</name>
<evidence type="ECO:0000313" key="3">
    <source>
        <dbReference type="Proteomes" id="UP000326757"/>
    </source>
</evidence>
<feature type="region of interest" description="Disordered" evidence="1">
    <location>
        <begin position="257"/>
        <end position="278"/>
    </location>
</feature>
<dbReference type="EMBL" id="VIGI01000001">
    <property type="protein sequence ID" value="KAB8304901.1"/>
    <property type="molecule type" value="Genomic_DNA"/>
</dbReference>
<keyword evidence="3" id="KW-1185">Reference proteome</keyword>
<reference evidence="2 3" key="1">
    <citation type="submission" date="2019-06" db="EMBL/GenBank/DDBJ databases">
        <title>Genome Sequence of the Brown Rot Fungal Pathogen Monilinia laxa.</title>
        <authorList>
            <person name="De Miccolis Angelini R.M."/>
            <person name="Landi L."/>
            <person name="Abate D."/>
            <person name="Pollastro S."/>
            <person name="Romanazzi G."/>
            <person name="Faretra F."/>
        </authorList>
    </citation>
    <scope>NUCLEOTIDE SEQUENCE [LARGE SCALE GENOMIC DNA]</scope>
    <source>
        <strain evidence="2 3">Mlax316</strain>
    </source>
</reference>
<gene>
    <name evidence="2" type="ORF">EYC80_004227</name>
</gene>
<accession>A0A5N6KMQ5</accession>
<feature type="region of interest" description="Disordered" evidence="1">
    <location>
        <begin position="1"/>
        <end position="115"/>
    </location>
</feature>
<comment type="caution">
    <text evidence="2">The sequence shown here is derived from an EMBL/GenBank/DDBJ whole genome shotgun (WGS) entry which is preliminary data.</text>
</comment>
<evidence type="ECO:0000256" key="1">
    <source>
        <dbReference type="SAM" id="MobiDB-lite"/>
    </source>
</evidence>
<feature type="compositionally biased region" description="Polar residues" evidence="1">
    <location>
        <begin position="41"/>
        <end position="64"/>
    </location>
</feature>
<proteinExistence type="predicted"/>
<feature type="region of interest" description="Disordered" evidence="1">
    <location>
        <begin position="164"/>
        <end position="196"/>
    </location>
</feature>
<organism evidence="2 3">
    <name type="scientific">Monilinia laxa</name>
    <name type="common">Brown rot fungus</name>
    <name type="synonym">Sclerotinia laxa</name>
    <dbReference type="NCBI Taxonomy" id="61186"/>
    <lineage>
        <taxon>Eukaryota</taxon>
        <taxon>Fungi</taxon>
        <taxon>Dikarya</taxon>
        <taxon>Ascomycota</taxon>
        <taxon>Pezizomycotina</taxon>
        <taxon>Leotiomycetes</taxon>
        <taxon>Helotiales</taxon>
        <taxon>Sclerotiniaceae</taxon>
        <taxon>Monilinia</taxon>
    </lineage>
</organism>
<dbReference type="AlphaFoldDB" id="A0A5N6KMQ5"/>
<dbReference type="Proteomes" id="UP000326757">
    <property type="component" value="Unassembled WGS sequence"/>
</dbReference>
<evidence type="ECO:0000313" key="2">
    <source>
        <dbReference type="EMBL" id="KAB8304901.1"/>
    </source>
</evidence>
<feature type="compositionally biased region" description="Polar residues" evidence="1">
    <location>
        <begin position="257"/>
        <end position="272"/>
    </location>
</feature>
<dbReference type="OrthoDB" id="5383338at2759"/>